<organism evidence="2 3">
    <name type="scientific">Callosobruchus maculatus</name>
    <name type="common">Southern cowpea weevil</name>
    <name type="synonym">Pulse bruchid</name>
    <dbReference type="NCBI Taxonomy" id="64391"/>
    <lineage>
        <taxon>Eukaryota</taxon>
        <taxon>Metazoa</taxon>
        <taxon>Ecdysozoa</taxon>
        <taxon>Arthropoda</taxon>
        <taxon>Hexapoda</taxon>
        <taxon>Insecta</taxon>
        <taxon>Pterygota</taxon>
        <taxon>Neoptera</taxon>
        <taxon>Endopterygota</taxon>
        <taxon>Coleoptera</taxon>
        <taxon>Polyphaga</taxon>
        <taxon>Cucujiformia</taxon>
        <taxon>Chrysomeloidea</taxon>
        <taxon>Chrysomelidae</taxon>
        <taxon>Bruchinae</taxon>
        <taxon>Bruchini</taxon>
        <taxon>Callosobruchus</taxon>
    </lineage>
</organism>
<dbReference type="PANTHER" id="PTHR43827">
    <property type="entry name" value="2,5-DIKETO-D-GLUCONIC ACID REDUCTASE"/>
    <property type="match status" value="1"/>
</dbReference>
<feature type="non-terminal residue" evidence="2">
    <location>
        <position position="172"/>
    </location>
</feature>
<dbReference type="PRINTS" id="PR00069">
    <property type="entry name" value="ALDKETRDTASE"/>
</dbReference>
<accession>A0A653BG34</accession>
<dbReference type="InterPro" id="IPR020471">
    <property type="entry name" value="AKR"/>
</dbReference>
<evidence type="ECO:0000259" key="1">
    <source>
        <dbReference type="Pfam" id="PF00248"/>
    </source>
</evidence>
<feature type="domain" description="NADP-dependent oxidoreductase" evidence="1">
    <location>
        <begin position="1"/>
        <end position="156"/>
    </location>
</feature>
<reference evidence="2 3" key="1">
    <citation type="submission" date="2019-01" db="EMBL/GenBank/DDBJ databases">
        <authorList>
            <person name="Sayadi A."/>
        </authorList>
    </citation>
    <scope>NUCLEOTIDE SEQUENCE [LARGE SCALE GENOMIC DNA]</scope>
</reference>
<dbReference type="OrthoDB" id="416253at2759"/>
<dbReference type="InterPro" id="IPR036812">
    <property type="entry name" value="NAD(P)_OxRdtase_dom_sf"/>
</dbReference>
<dbReference type="AlphaFoldDB" id="A0A653BG34"/>
<sequence>MMKMEEQVDAGRTKAIGLSNFNKRQIERILKSARIKPACLQIEMHLGLQQKELVDYCNKNGIIVVAYCPLAAPGYNQFLKTVGQREKELPNMLQNPVVKRISDKYKKSTAQVMLRFLIEKNAVPIPKSVNPVRIKENFQVFDFKLGDEDMKKLSDLDIGESARVCDWKFFPT</sequence>
<dbReference type="InterPro" id="IPR023210">
    <property type="entry name" value="NADP_OxRdtase_dom"/>
</dbReference>
<dbReference type="SUPFAM" id="SSF51430">
    <property type="entry name" value="NAD(P)-linked oxidoreductase"/>
    <property type="match status" value="1"/>
</dbReference>
<name>A0A653BG34_CALMS</name>
<gene>
    <name evidence="2" type="ORF">CALMAC_LOCUS638</name>
</gene>
<proteinExistence type="predicted"/>
<dbReference type="EMBL" id="CAACVG010000697">
    <property type="protein sequence ID" value="VEN34443.1"/>
    <property type="molecule type" value="Genomic_DNA"/>
</dbReference>
<keyword evidence="3" id="KW-1185">Reference proteome</keyword>
<dbReference type="PROSITE" id="PS00063">
    <property type="entry name" value="ALDOKETO_REDUCTASE_3"/>
    <property type="match status" value="1"/>
</dbReference>
<dbReference type="Pfam" id="PF00248">
    <property type="entry name" value="Aldo_ket_red"/>
    <property type="match status" value="1"/>
</dbReference>
<evidence type="ECO:0000313" key="3">
    <source>
        <dbReference type="Proteomes" id="UP000410492"/>
    </source>
</evidence>
<dbReference type="PROSITE" id="PS00062">
    <property type="entry name" value="ALDOKETO_REDUCTASE_2"/>
    <property type="match status" value="1"/>
</dbReference>
<dbReference type="GO" id="GO:0016491">
    <property type="term" value="F:oxidoreductase activity"/>
    <property type="evidence" value="ECO:0007669"/>
    <property type="project" value="InterPro"/>
</dbReference>
<dbReference type="Gene3D" id="3.20.20.100">
    <property type="entry name" value="NADP-dependent oxidoreductase domain"/>
    <property type="match status" value="1"/>
</dbReference>
<protein>
    <recommendedName>
        <fullName evidence="1">NADP-dependent oxidoreductase domain-containing protein</fullName>
    </recommendedName>
</protein>
<dbReference type="InterPro" id="IPR018170">
    <property type="entry name" value="Aldo/ket_reductase_CS"/>
</dbReference>
<dbReference type="Proteomes" id="UP000410492">
    <property type="component" value="Unassembled WGS sequence"/>
</dbReference>
<evidence type="ECO:0000313" key="2">
    <source>
        <dbReference type="EMBL" id="VEN34443.1"/>
    </source>
</evidence>
<dbReference type="PANTHER" id="PTHR43827:SF14">
    <property type="entry name" value="NADP-DEPENDENT OXIDOREDUCTASE DOMAIN-CONTAINING PROTEIN"/>
    <property type="match status" value="1"/>
</dbReference>